<dbReference type="InterPro" id="IPR036513">
    <property type="entry name" value="STAS_dom_sf"/>
</dbReference>
<reference evidence="3" key="1">
    <citation type="journal article" date="2019" name="Int. J. Syst. Evol. Microbiol.">
        <title>The Global Catalogue of Microorganisms (GCM) 10K type strain sequencing project: providing services to taxonomists for standard genome sequencing and annotation.</title>
        <authorList>
            <consortium name="The Broad Institute Genomics Platform"/>
            <consortium name="The Broad Institute Genome Sequencing Center for Infectious Disease"/>
            <person name="Wu L."/>
            <person name="Ma J."/>
        </authorList>
    </citation>
    <scope>NUCLEOTIDE SEQUENCE [LARGE SCALE GENOMIC DNA]</scope>
    <source>
        <strain evidence="3">JCM 19134</strain>
    </source>
</reference>
<dbReference type="Proteomes" id="UP001409585">
    <property type="component" value="Unassembled WGS sequence"/>
</dbReference>
<evidence type="ECO:0000313" key="3">
    <source>
        <dbReference type="Proteomes" id="UP001409585"/>
    </source>
</evidence>
<feature type="domain" description="STAS" evidence="1">
    <location>
        <begin position="3"/>
        <end position="101"/>
    </location>
</feature>
<gene>
    <name evidence="2" type="primary">hsbA</name>
    <name evidence="2" type="ORF">GCM10025791_13030</name>
</gene>
<evidence type="ECO:0000313" key="2">
    <source>
        <dbReference type="EMBL" id="GAA4936723.1"/>
    </source>
</evidence>
<dbReference type="InterPro" id="IPR002645">
    <property type="entry name" value="STAS_dom"/>
</dbReference>
<dbReference type="Pfam" id="PF01740">
    <property type="entry name" value="STAS"/>
    <property type="match status" value="1"/>
</dbReference>
<dbReference type="CDD" id="cd07043">
    <property type="entry name" value="STAS_anti-anti-sigma_factors"/>
    <property type="match status" value="1"/>
</dbReference>
<dbReference type="SUPFAM" id="SSF52091">
    <property type="entry name" value="SpoIIaa-like"/>
    <property type="match status" value="1"/>
</dbReference>
<accession>A0AAV3TZP8</accession>
<dbReference type="PANTHER" id="PTHR33495">
    <property type="entry name" value="ANTI-SIGMA FACTOR ANTAGONIST TM_1081-RELATED-RELATED"/>
    <property type="match status" value="1"/>
</dbReference>
<dbReference type="GO" id="GO:0043856">
    <property type="term" value="F:anti-sigma factor antagonist activity"/>
    <property type="evidence" value="ECO:0007669"/>
    <property type="project" value="TreeGrafter"/>
</dbReference>
<dbReference type="RefSeq" id="WP_345418883.1">
    <property type="nucleotide sequence ID" value="NZ_AP031496.1"/>
</dbReference>
<dbReference type="EMBL" id="BAABLX010000007">
    <property type="protein sequence ID" value="GAA4936723.1"/>
    <property type="molecule type" value="Genomic_DNA"/>
</dbReference>
<sequence>MAVSAKIDVPDQSLVISIIGRFDFSSHNDFRSAYESLDPLPGNIRIDMKQASFIDSSALGMLLILRDFAGGNDANIAITHCNDEVRSILEVANFDDLFTIS</sequence>
<protein>
    <submittedName>
        <fullName evidence="2">Anti-anti sigma factor HsbA</fullName>
    </submittedName>
</protein>
<dbReference type="PROSITE" id="PS50801">
    <property type="entry name" value="STAS"/>
    <property type="match status" value="1"/>
</dbReference>
<keyword evidence="3" id="KW-1185">Reference proteome</keyword>
<dbReference type="PANTHER" id="PTHR33495:SF15">
    <property type="entry name" value="STAS DOMAIN-CONTAINING PROTEIN"/>
    <property type="match status" value="1"/>
</dbReference>
<evidence type="ECO:0000259" key="1">
    <source>
        <dbReference type="PROSITE" id="PS50801"/>
    </source>
</evidence>
<name>A0AAV3TZP8_9ALTE</name>
<organism evidence="2 3">
    <name type="scientific">Halioxenophilus aromaticivorans</name>
    <dbReference type="NCBI Taxonomy" id="1306992"/>
    <lineage>
        <taxon>Bacteria</taxon>
        <taxon>Pseudomonadati</taxon>
        <taxon>Pseudomonadota</taxon>
        <taxon>Gammaproteobacteria</taxon>
        <taxon>Alteromonadales</taxon>
        <taxon>Alteromonadaceae</taxon>
        <taxon>Halioxenophilus</taxon>
    </lineage>
</organism>
<dbReference type="AlphaFoldDB" id="A0AAV3TZP8"/>
<dbReference type="Gene3D" id="3.30.750.24">
    <property type="entry name" value="STAS domain"/>
    <property type="match status" value="1"/>
</dbReference>
<comment type="caution">
    <text evidence="2">The sequence shown here is derived from an EMBL/GenBank/DDBJ whole genome shotgun (WGS) entry which is preliminary data.</text>
</comment>
<proteinExistence type="predicted"/>